<name>A0A4Y1S2G1_PRUDU</name>
<reference evidence="3" key="1">
    <citation type="journal article" date="2019" name="Science">
        <title>Mutation of a bHLH transcription factor allowed almond domestication.</title>
        <authorList>
            <person name="Sanchez-Perez R."/>
            <person name="Pavan S."/>
            <person name="Mazzeo R."/>
            <person name="Moldovan C."/>
            <person name="Aiese Cigliano R."/>
            <person name="Del Cueto J."/>
            <person name="Ricciardi F."/>
            <person name="Lotti C."/>
            <person name="Ricciardi L."/>
            <person name="Dicenta F."/>
            <person name="Lopez-Marques R.L."/>
            <person name="Lindberg Moller B."/>
        </authorList>
    </citation>
    <scope>NUCLEOTIDE SEQUENCE</scope>
</reference>
<dbReference type="PANTHER" id="PTHR47850">
    <property type="entry name" value="F-BOX/KELCH-REPEAT PROTEIN OR23"/>
    <property type="match status" value="1"/>
</dbReference>
<dbReference type="AlphaFoldDB" id="A0A4Y1S2G1"/>
<sequence>MIQPTPSSPSSSSSSSSPSSPQLMQIYESVTLIPGLPNDVAALILSLIPYSHQARLKPTCKSWKLFLSSKTLIALRQTHRNLSHLLCIFPQDPSVASPYLFDPQNLAWCPLPPMPCNPHVYGLCNFTSLSIGPHLYVIGGSLFDTRSFPIDRPSPSSAVFRFDFNTSSWDFLAPMLTPRGSFACAAVPSSGEILVAGGGSRHTLFSAAGSRMTSVERYDIGRNEWVAMDGLPGFRAGCAGFFVGEGEEREFWVMGGYGESRTISGVFPIDEYYRDAVVMELKNGNGGGRWRELGDMWEEGERVRLGKVVVIEDGDDRGRPAVFMLDGNDIFRYNMASNRWFKESRIPRKAPCNSLFGFVVLDGELHAITLLKAVETTETRRSRLHKRAGTLYIQIYNPKKKTWRSLITKSPFHYSLDFNTAVMSTIRLKIKAWVNGSFIRISIVNLILT</sequence>
<evidence type="ECO:0000259" key="2">
    <source>
        <dbReference type="Pfam" id="PF00646"/>
    </source>
</evidence>
<feature type="domain" description="F-box" evidence="2">
    <location>
        <begin position="34"/>
        <end position="70"/>
    </location>
</feature>
<dbReference type="InterPro" id="IPR006652">
    <property type="entry name" value="Kelch_1"/>
</dbReference>
<feature type="region of interest" description="Disordered" evidence="1">
    <location>
        <begin position="1"/>
        <end position="21"/>
    </location>
</feature>
<feature type="compositionally biased region" description="Low complexity" evidence="1">
    <location>
        <begin position="8"/>
        <end position="21"/>
    </location>
</feature>
<dbReference type="InterPro" id="IPR036047">
    <property type="entry name" value="F-box-like_dom_sf"/>
</dbReference>
<dbReference type="EMBL" id="AP019304">
    <property type="protein sequence ID" value="BBH10213.1"/>
    <property type="molecule type" value="Genomic_DNA"/>
</dbReference>
<dbReference type="Pfam" id="PF01344">
    <property type="entry name" value="Kelch_1"/>
    <property type="match status" value="1"/>
</dbReference>
<evidence type="ECO:0000313" key="3">
    <source>
        <dbReference type="EMBL" id="BBH10213.1"/>
    </source>
</evidence>
<dbReference type="Pfam" id="PF00646">
    <property type="entry name" value="F-box"/>
    <property type="match status" value="1"/>
</dbReference>
<protein>
    <submittedName>
        <fullName evidence="3">Galactose oxidase/kelch repeat superfamily protein</fullName>
    </submittedName>
</protein>
<accession>A0A4Y1S2G1</accession>
<dbReference type="PANTHER" id="PTHR47850:SF1">
    <property type="entry name" value="F-BOX_KELCH-REPEAT PROTEIN OR23"/>
    <property type="match status" value="1"/>
</dbReference>
<evidence type="ECO:0000256" key="1">
    <source>
        <dbReference type="SAM" id="MobiDB-lite"/>
    </source>
</evidence>
<dbReference type="SMART" id="SM00612">
    <property type="entry name" value="Kelch"/>
    <property type="match status" value="2"/>
</dbReference>
<organism evidence="3">
    <name type="scientific">Prunus dulcis</name>
    <name type="common">Almond</name>
    <name type="synonym">Amygdalus dulcis</name>
    <dbReference type="NCBI Taxonomy" id="3755"/>
    <lineage>
        <taxon>Eukaryota</taxon>
        <taxon>Viridiplantae</taxon>
        <taxon>Streptophyta</taxon>
        <taxon>Embryophyta</taxon>
        <taxon>Tracheophyta</taxon>
        <taxon>Spermatophyta</taxon>
        <taxon>Magnoliopsida</taxon>
        <taxon>eudicotyledons</taxon>
        <taxon>Gunneridae</taxon>
        <taxon>Pentapetalae</taxon>
        <taxon>rosids</taxon>
        <taxon>fabids</taxon>
        <taxon>Rosales</taxon>
        <taxon>Rosaceae</taxon>
        <taxon>Amygdaloideae</taxon>
        <taxon>Amygdaleae</taxon>
        <taxon>Prunus</taxon>
    </lineage>
</organism>
<dbReference type="InterPro" id="IPR015915">
    <property type="entry name" value="Kelch-typ_b-propeller"/>
</dbReference>
<dbReference type="Gene3D" id="2.120.10.80">
    <property type="entry name" value="Kelch-type beta propeller"/>
    <property type="match status" value="1"/>
</dbReference>
<gene>
    <name evidence="3" type="ORF">Prudu_022940</name>
</gene>
<proteinExistence type="predicted"/>
<dbReference type="SUPFAM" id="SSF81383">
    <property type="entry name" value="F-box domain"/>
    <property type="match status" value="1"/>
</dbReference>
<dbReference type="SUPFAM" id="SSF117281">
    <property type="entry name" value="Kelch motif"/>
    <property type="match status" value="1"/>
</dbReference>
<dbReference type="InterPro" id="IPR001810">
    <property type="entry name" value="F-box_dom"/>
</dbReference>